<dbReference type="OrthoDB" id="9801055at2"/>
<dbReference type="PANTHER" id="PTHR21198:SF2">
    <property type="entry name" value="GLUTAMATE RACEMASE"/>
    <property type="match status" value="1"/>
</dbReference>
<feature type="binding site" evidence="7">
    <location>
        <begin position="51"/>
        <end position="52"/>
    </location>
    <ligand>
        <name>substrate</name>
    </ligand>
</feature>
<feature type="active site" description="Proton donor/acceptor" evidence="7">
    <location>
        <position position="193"/>
    </location>
</feature>
<evidence type="ECO:0000256" key="1">
    <source>
        <dbReference type="ARBA" id="ARBA00001602"/>
    </source>
</evidence>
<dbReference type="GO" id="GO:0008881">
    <property type="term" value="F:glutamate racemase activity"/>
    <property type="evidence" value="ECO:0007669"/>
    <property type="project" value="UniProtKB-UniRule"/>
</dbReference>
<sequence>MASLSSLVSPADRPIGVYDSGAGGLSVLRDIRRALPAEDLIYVADTAYVPYGEKSRHTIVARAYALADFFLAQGVKAIAVPCNTATAAAIGALRERHPDLPIVGIEPAVKPAARLTRSGVIGVFATTGTLASQKFRTLVQREAPGHRIALKPCPGWVLAVEAGQTEGAAARELVRPAVREVLDAGADVLVLGCTHFPFLAEAVRAEAGDTIPVLDTGAAVARQLGRVLDRHALLRGTGAGRTAFHASGDTEAFAAVAARLWGEPLRVAPMPARYT</sequence>
<dbReference type="InterPro" id="IPR015942">
    <property type="entry name" value="Asp/Glu/hydantoin_racemase"/>
</dbReference>
<dbReference type="InterPro" id="IPR001920">
    <property type="entry name" value="Asp/Glu_race"/>
</dbReference>
<proteinExistence type="inferred from homology"/>
<dbReference type="Pfam" id="PF01177">
    <property type="entry name" value="Asp_Glu_race"/>
    <property type="match status" value="1"/>
</dbReference>
<gene>
    <name evidence="7 8" type="primary">murI</name>
    <name evidence="8" type="ORF">FOZ76_12295</name>
</gene>
<dbReference type="GO" id="GO:0008360">
    <property type="term" value="P:regulation of cell shape"/>
    <property type="evidence" value="ECO:0007669"/>
    <property type="project" value="UniProtKB-KW"/>
</dbReference>
<keyword evidence="5 7" id="KW-0413">Isomerase</keyword>
<dbReference type="GO" id="GO:0071555">
    <property type="term" value="P:cell wall organization"/>
    <property type="evidence" value="ECO:0007669"/>
    <property type="project" value="UniProtKB-KW"/>
</dbReference>
<dbReference type="SUPFAM" id="SSF53681">
    <property type="entry name" value="Aspartate/glutamate racemase"/>
    <property type="match status" value="2"/>
</dbReference>
<dbReference type="Gene3D" id="3.40.50.1860">
    <property type="match status" value="2"/>
</dbReference>
<comment type="catalytic activity">
    <reaction evidence="1 7">
        <text>L-glutamate = D-glutamate</text>
        <dbReference type="Rhea" id="RHEA:12813"/>
        <dbReference type="ChEBI" id="CHEBI:29985"/>
        <dbReference type="ChEBI" id="CHEBI:29986"/>
        <dbReference type="EC" id="5.1.1.3"/>
    </reaction>
</comment>
<dbReference type="PROSITE" id="PS00924">
    <property type="entry name" value="ASP_GLU_RACEMASE_2"/>
    <property type="match status" value="1"/>
</dbReference>
<evidence type="ECO:0000256" key="3">
    <source>
        <dbReference type="ARBA" id="ARBA00022960"/>
    </source>
</evidence>
<dbReference type="PANTHER" id="PTHR21198">
    <property type="entry name" value="GLUTAMATE RACEMASE"/>
    <property type="match status" value="1"/>
</dbReference>
<feature type="active site" description="Proton donor/acceptor" evidence="7">
    <location>
        <position position="82"/>
    </location>
</feature>
<dbReference type="NCBIfam" id="TIGR00067">
    <property type="entry name" value="glut_race"/>
    <property type="match status" value="1"/>
</dbReference>
<evidence type="ECO:0000256" key="2">
    <source>
        <dbReference type="ARBA" id="ARBA00013090"/>
    </source>
</evidence>
<evidence type="ECO:0000256" key="7">
    <source>
        <dbReference type="HAMAP-Rule" id="MF_00258"/>
    </source>
</evidence>
<keyword evidence="3 7" id="KW-0133">Cell shape</keyword>
<comment type="pathway">
    <text evidence="7">Cell wall biogenesis; peptidoglycan biosynthesis.</text>
</comment>
<feature type="binding site" evidence="7">
    <location>
        <begin position="19"/>
        <end position="20"/>
    </location>
    <ligand>
        <name>substrate</name>
    </ligand>
</feature>
<dbReference type="RefSeq" id="WP_143948558.1">
    <property type="nucleotide sequence ID" value="NZ_BAABMB010000001.1"/>
</dbReference>
<dbReference type="EC" id="5.1.1.3" evidence="2 7"/>
<protein>
    <recommendedName>
        <fullName evidence="2 7">Glutamate racemase</fullName>
        <ecNumber evidence="2 7">5.1.1.3</ecNumber>
    </recommendedName>
</protein>
<keyword evidence="6 7" id="KW-0961">Cell wall biogenesis/degradation</keyword>
<dbReference type="PROSITE" id="PS00923">
    <property type="entry name" value="ASP_GLU_RACEMASE_1"/>
    <property type="match status" value="1"/>
</dbReference>
<dbReference type="HAMAP" id="MF_00258">
    <property type="entry name" value="Glu_racemase"/>
    <property type="match status" value="1"/>
</dbReference>
<dbReference type="GO" id="GO:0009252">
    <property type="term" value="P:peptidoglycan biosynthetic process"/>
    <property type="evidence" value="ECO:0007669"/>
    <property type="project" value="UniProtKB-UniRule"/>
</dbReference>
<evidence type="ECO:0000256" key="5">
    <source>
        <dbReference type="ARBA" id="ARBA00023235"/>
    </source>
</evidence>
<comment type="similarity">
    <text evidence="7">Belongs to the aspartate/glutamate racemases family.</text>
</comment>
<evidence type="ECO:0000256" key="6">
    <source>
        <dbReference type="ARBA" id="ARBA00023316"/>
    </source>
</evidence>
<name>A0A556ANN7_9BURK</name>
<comment type="function">
    <text evidence="7">Provides the (R)-glutamate required for cell wall biosynthesis.</text>
</comment>
<organism evidence="8 9">
    <name type="scientific">Verticiella sediminum</name>
    <dbReference type="NCBI Taxonomy" id="1247510"/>
    <lineage>
        <taxon>Bacteria</taxon>
        <taxon>Pseudomonadati</taxon>
        <taxon>Pseudomonadota</taxon>
        <taxon>Betaproteobacteria</taxon>
        <taxon>Burkholderiales</taxon>
        <taxon>Alcaligenaceae</taxon>
        <taxon>Verticiella</taxon>
    </lineage>
</organism>
<reference evidence="8 9" key="1">
    <citation type="submission" date="2019-07" db="EMBL/GenBank/DDBJ databases">
        <title>Qingshengfaniella alkalisoli gen. nov., sp. nov., isolated from saline soil.</title>
        <authorList>
            <person name="Xu L."/>
            <person name="Huang X.-X."/>
            <person name="Sun J.-Q."/>
        </authorList>
    </citation>
    <scope>NUCLEOTIDE SEQUENCE [LARGE SCALE GENOMIC DNA]</scope>
    <source>
        <strain evidence="8 9">DSM 27279</strain>
    </source>
</reference>
<dbReference type="InterPro" id="IPR033134">
    <property type="entry name" value="Asp/Glu_racemase_AS_2"/>
</dbReference>
<feature type="binding site" evidence="7">
    <location>
        <begin position="83"/>
        <end position="84"/>
    </location>
    <ligand>
        <name>substrate</name>
    </ligand>
</feature>
<dbReference type="AlphaFoldDB" id="A0A556ANN7"/>
<evidence type="ECO:0000313" key="8">
    <source>
        <dbReference type="EMBL" id="TSH94497.1"/>
    </source>
</evidence>
<dbReference type="EMBL" id="VLTJ01000024">
    <property type="protein sequence ID" value="TSH94497.1"/>
    <property type="molecule type" value="Genomic_DNA"/>
</dbReference>
<dbReference type="Proteomes" id="UP000318405">
    <property type="component" value="Unassembled WGS sequence"/>
</dbReference>
<evidence type="ECO:0000256" key="4">
    <source>
        <dbReference type="ARBA" id="ARBA00022984"/>
    </source>
</evidence>
<evidence type="ECO:0000313" key="9">
    <source>
        <dbReference type="Proteomes" id="UP000318405"/>
    </source>
</evidence>
<dbReference type="InterPro" id="IPR004391">
    <property type="entry name" value="Glu_race"/>
</dbReference>
<accession>A0A556ANN7</accession>
<keyword evidence="9" id="KW-1185">Reference proteome</keyword>
<dbReference type="InterPro" id="IPR018187">
    <property type="entry name" value="Asp/Glu_racemase_AS_1"/>
</dbReference>
<feature type="binding site" evidence="7">
    <location>
        <begin position="194"/>
        <end position="195"/>
    </location>
    <ligand>
        <name>substrate</name>
    </ligand>
</feature>
<keyword evidence="4 7" id="KW-0573">Peptidoglycan synthesis</keyword>
<comment type="caution">
    <text evidence="8">The sequence shown here is derived from an EMBL/GenBank/DDBJ whole genome shotgun (WGS) entry which is preliminary data.</text>
</comment>
<dbReference type="UniPathway" id="UPA00219"/>